<dbReference type="Gene3D" id="3.30.70.330">
    <property type="match status" value="1"/>
</dbReference>
<dbReference type="SUPFAM" id="SSF54928">
    <property type="entry name" value="RNA-binding domain, RBD"/>
    <property type="match status" value="1"/>
</dbReference>
<dbReference type="GO" id="GO:0003723">
    <property type="term" value="F:RNA binding"/>
    <property type="evidence" value="ECO:0007669"/>
    <property type="project" value="UniProtKB-UniRule"/>
</dbReference>
<dbReference type="InterPro" id="IPR000504">
    <property type="entry name" value="RRM_dom"/>
</dbReference>
<evidence type="ECO:0000313" key="4">
    <source>
        <dbReference type="Proteomes" id="UP000186817"/>
    </source>
</evidence>
<keyword evidence="4" id="KW-1185">Reference proteome</keyword>
<dbReference type="AlphaFoldDB" id="A0A1Q9EHQ0"/>
<dbReference type="OrthoDB" id="10319114at2759"/>
<feature type="domain" description="RRM" evidence="2">
    <location>
        <begin position="353"/>
        <end position="428"/>
    </location>
</feature>
<dbReference type="InterPro" id="IPR035979">
    <property type="entry name" value="RBD_domain_sf"/>
</dbReference>
<dbReference type="InterPro" id="IPR012677">
    <property type="entry name" value="Nucleotide-bd_a/b_plait_sf"/>
</dbReference>
<gene>
    <name evidence="3" type="ORF">AK812_SmicGene9759</name>
</gene>
<sequence>MLRHVETTYFWCFTYFDIFILEICRLPLKKALFVSATMSRVQDLAPQHIANVVWVRLGAMAKMSASSAERCEASLGGDAQMANTVAALSTQLLKQLGRCNPQDHANFMWAAVILSAADRTQFSLYRPEAGLNFMHLADQVTQSAVSACFRSSRRLVSAVVWAVSKGTFHELIPQPTKPSRGSSTPPEPGWQRNIEAMGVRLRALWVPGLLAKGIALAAEFRTQELTGVLWAAAGNDPEALSEPRGALSKAAIAKALLFRADELASVAASVARLSQDTKVLKQLFFQSQPGCEAFKESSLSVFINPFVPSVTMGSDGKGKGKGWGMPYNFMTMMKVMMAKGKGKGKQYRVPADKKVWIGGWPAESTSVETNKKLKEHMCQAGECIWAEVGWKGEGHAVFKTPEECQNAIAMLNGSMFEGHTLQVDVWTKKDPTPAA</sequence>
<proteinExistence type="predicted"/>
<protein>
    <recommendedName>
        <fullName evidence="2">RRM domain-containing protein</fullName>
    </recommendedName>
</protein>
<dbReference type="PROSITE" id="PS50102">
    <property type="entry name" value="RRM"/>
    <property type="match status" value="1"/>
</dbReference>
<dbReference type="CDD" id="cd00590">
    <property type="entry name" value="RRM_SF"/>
    <property type="match status" value="1"/>
</dbReference>
<organism evidence="3 4">
    <name type="scientific">Symbiodinium microadriaticum</name>
    <name type="common">Dinoflagellate</name>
    <name type="synonym">Zooxanthella microadriatica</name>
    <dbReference type="NCBI Taxonomy" id="2951"/>
    <lineage>
        <taxon>Eukaryota</taxon>
        <taxon>Sar</taxon>
        <taxon>Alveolata</taxon>
        <taxon>Dinophyceae</taxon>
        <taxon>Suessiales</taxon>
        <taxon>Symbiodiniaceae</taxon>
        <taxon>Symbiodinium</taxon>
    </lineage>
</organism>
<evidence type="ECO:0000313" key="3">
    <source>
        <dbReference type="EMBL" id="OLQ06907.1"/>
    </source>
</evidence>
<dbReference type="SMART" id="SM00360">
    <property type="entry name" value="RRM"/>
    <property type="match status" value="1"/>
</dbReference>
<comment type="caution">
    <text evidence="3">The sequence shown here is derived from an EMBL/GenBank/DDBJ whole genome shotgun (WGS) entry which is preliminary data.</text>
</comment>
<evidence type="ECO:0000256" key="1">
    <source>
        <dbReference type="PROSITE-ProRule" id="PRU00176"/>
    </source>
</evidence>
<accession>A0A1Q9EHQ0</accession>
<reference evidence="3 4" key="1">
    <citation type="submission" date="2016-02" db="EMBL/GenBank/DDBJ databases">
        <title>Genome analysis of coral dinoflagellate symbionts highlights evolutionary adaptations to a symbiotic lifestyle.</title>
        <authorList>
            <person name="Aranda M."/>
            <person name="Li Y."/>
            <person name="Liew Y.J."/>
            <person name="Baumgarten S."/>
            <person name="Simakov O."/>
            <person name="Wilson M."/>
            <person name="Piel J."/>
            <person name="Ashoor H."/>
            <person name="Bougouffa S."/>
            <person name="Bajic V.B."/>
            <person name="Ryu T."/>
            <person name="Ravasi T."/>
            <person name="Bayer T."/>
            <person name="Micklem G."/>
            <person name="Kim H."/>
            <person name="Bhak J."/>
            <person name="Lajeunesse T.C."/>
            <person name="Voolstra C.R."/>
        </authorList>
    </citation>
    <scope>NUCLEOTIDE SEQUENCE [LARGE SCALE GENOMIC DNA]</scope>
    <source>
        <strain evidence="3 4">CCMP2467</strain>
    </source>
</reference>
<name>A0A1Q9EHQ0_SYMMI</name>
<dbReference type="EMBL" id="LSRX01000150">
    <property type="protein sequence ID" value="OLQ06907.1"/>
    <property type="molecule type" value="Genomic_DNA"/>
</dbReference>
<evidence type="ECO:0000259" key="2">
    <source>
        <dbReference type="PROSITE" id="PS50102"/>
    </source>
</evidence>
<keyword evidence="1" id="KW-0694">RNA-binding</keyword>
<dbReference type="Proteomes" id="UP000186817">
    <property type="component" value="Unassembled WGS sequence"/>
</dbReference>